<feature type="compositionally biased region" description="Basic and acidic residues" evidence="1">
    <location>
        <begin position="13"/>
        <end position="26"/>
    </location>
</feature>
<keyword evidence="3" id="KW-1185">Reference proteome</keyword>
<protein>
    <submittedName>
        <fullName evidence="2">Uncharacterized protein</fullName>
    </submittedName>
</protein>
<evidence type="ECO:0000313" key="3">
    <source>
        <dbReference type="Proteomes" id="UP001054945"/>
    </source>
</evidence>
<evidence type="ECO:0000313" key="2">
    <source>
        <dbReference type="EMBL" id="GIY11833.1"/>
    </source>
</evidence>
<gene>
    <name evidence="2" type="ORF">CEXT_768181</name>
</gene>
<feature type="region of interest" description="Disordered" evidence="1">
    <location>
        <begin position="1"/>
        <end position="38"/>
    </location>
</feature>
<accession>A0AAV4QQ72</accession>
<comment type="caution">
    <text evidence="2">The sequence shown here is derived from an EMBL/GenBank/DDBJ whole genome shotgun (WGS) entry which is preliminary data.</text>
</comment>
<sequence>MADDPQRSNWLRRQKERDELQEVGKEKQRRNRTPDSPSASEAFFIFTTYSEHLARHKIKTLPKYLHTRRFIKCSTYQGTRQLAIKTNEPNGRCEKKWLTLTKYDCGNSIRRRSV</sequence>
<dbReference type="EMBL" id="BPLR01006707">
    <property type="protein sequence ID" value="GIY11833.1"/>
    <property type="molecule type" value="Genomic_DNA"/>
</dbReference>
<dbReference type="Proteomes" id="UP001054945">
    <property type="component" value="Unassembled WGS sequence"/>
</dbReference>
<organism evidence="2 3">
    <name type="scientific">Caerostris extrusa</name>
    <name type="common">Bark spider</name>
    <name type="synonym">Caerostris bankana</name>
    <dbReference type="NCBI Taxonomy" id="172846"/>
    <lineage>
        <taxon>Eukaryota</taxon>
        <taxon>Metazoa</taxon>
        <taxon>Ecdysozoa</taxon>
        <taxon>Arthropoda</taxon>
        <taxon>Chelicerata</taxon>
        <taxon>Arachnida</taxon>
        <taxon>Araneae</taxon>
        <taxon>Araneomorphae</taxon>
        <taxon>Entelegynae</taxon>
        <taxon>Araneoidea</taxon>
        <taxon>Araneidae</taxon>
        <taxon>Caerostris</taxon>
    </lineage>
</organism>
<evidence type="ECO:0000256" key="1">
    <source>
        <dbReference type="SAM" id="MobiDB-lite"/>
    </source>
</evidence>
<dbReference type="AlphaFoldDB" id="A0AAV4QQ72"/>
<proteinExistence type="predicted"/>
<name>A0AAV4QQ72_CAEEX</name>
<reference evidence="2 3" key="1">
    <citation type="submission" date="2021-06" db="EMBL/GenBank/DDBJ databases">
        <title>Caerostris extrusa draft genome.</title>
        <authorList>
            <person name="Kono N."/>
            <person name="Arakawa K."/>
        </authorList>
    </citation>
    <scope>NUCLEOTIDE SEQUENCE [LARGE SCALE GENOMIC DNA]</scope>
</reference>